<protein>
    <submittedName>
        <fullName evidence="2">Uncharacterized protein</fullName>
    </submittedName>
</protein>
<evidence type="ECO:0000313" key="2">
    <source>
        <dbReference type="EMBL" id="MGD31785.1"/>
    </source>
</evidence>
<organism evidence="2">
    <name type="scientific">Salmonella enterica</name>
    <name type="common">Salmonella choleraesuis</name>
    <dbReference type="NCBI Taxonomy" id="28901"/>
    <lineage>
        <taxon>Bacteria</taxon>
        <taxon>Pseudomonadati</taxon>
        <taxon>Pseudomonadota</taxon>
        <taxon>Gammaproteobacteria</taxon>
        <taxon>Enterobacterales</taxon>
        <taxon>Enterobacteriaceae</taxon>
        <taxon>Salmonella</taxon>
    </lineage>
</organism>
<keyword evidence="1" id="KW-0472">Membrane</keyword>
<dbReference type="AlphaFoldDB" id="A0A3I2BBI2"/>
<comment type="caution">
    <text evidence="2">The sequence shown here is derived from an EMBL/GenBank/DDBJ whole genome shotgun (WGS) entry which is preliminary data.</text>
</comment>
<keyword evidence="1" id="KW-0812">Transmembrane</keyword>
<dbReference type="Proteomes" id="UP000885336">
    <property type="component" value="Unassembled WGS sequence"/>
</dbReference>
<dbReference type="RefSeq" id="WP_023248461.1">
    <property type="nucleotide sequence ID" value="NZ_CP075140.1"/>
</dbReference>
<proteinExistence type="predicted"/>
<dbReference type="EMBL" id="RNKS01000098">
    <property type="protein sequence ID" value="MGD31785.1"/>
    <property type="molecule type" value="Genomic_DNA"/>
</dbReference>
<evidence type="ECO:0000256" key="1">
    <source>
        <dbReference type="SAM" id="Phobius"/>
    </source>
</evidence>
<gene>
    <name evidence="2" type="ORF">EE393_23235</name>
</gene>
<name>A0A3I2BBI2_SALER</name>
<reference evidence="2" key="1">
    <citation type="submission" date="2018-11" db="EMBL/GenBank/DDBJ databases">
        <authorList>
            <consortium name="PulseNet: The National Subtyping Network for Foodborne Disease Surveillance"/>
            <person name="Tarr C.L."/>
            <person name="Trees E."/>
            <person name="Katz L.S."/>
            <person name="Carleton-Romer H.A."/>
            <person name="Stroika S."/>
            <person name="Kucerova Z."/>
            <person name="Roache K.F."/>
            <person name="Sabol A.L."/>
            <person name="Besser J."/>
            <person name="Gerner-Smidt P."/>
        </authorList>
    </citation>
    <scope>NUCLEOTIDE SEQUENCE [LARGE SCALE GENOMIC DNA]</scope>
    <source>
        <strain evidence="2">PNUSAS058450</strain>
    </source>
</reference>
<sequence length="181" mass="19985">MNTPHSLKNSTEFWKSLGLTGTKLASDSAYAIQTTDELLALCGRGFMARLIEIAVAKGAYSAAGLAIDIIGFLASWPVMIAVNLAPVLVMLLTYNKLQSWCEQCVFAVNADEDVTNPRSLSEEQRKTVEEEQQDKLEEALHEVFGLPLSEKLEKKEITEVGNHVQEIYSHGISSQIMTIKL</sequence>
<keyword evidence="1" id="KW-1133">Transmembrane helix</keyword>
<accession>A0A3I2BBI2</accession>
<feature type="transmembrane region" description="Helical" evidence="1">
    <location>
        <begin position="69"/>
        <end position="92"/>
    </location>
</feature>